<dbReference type="GeneID" id="77930589"/>
<dbReference type="Pfam" id="PF12686">
    <property type="entry name" value="DUF3800"/>
    <property type="match status" value="1"/>
</dbReference>
<evidence type="ECO:0008006" key="4">
    <source>
        <dbReference type="Google" id="ProtNLM"/>
    </source>
</evidence>
<reference evidence="2 3" key="1">
    <citation type="submission" date="2019-09" db="EMBL/GenBank/DDBJ databases">
        <authorList>
            <person name="Scherer A.E."/>
            <person name="Alayouni A."/>
            <person name="Blackmon D.M."/>
            <person name="Cruz D.E."/>
            <person name="Esteban-Lopez J.D."/>
            <person name="Fernandez D.J."/>
            <person name="Hull S."/>
            <person name="Irizarry A."/>
            <person name="Lwin N."/>
            <person name="Perkins J."/>
            <person name="Pincus L.M."/>
            <person name="Prome N.A."/>
            <person name="Saeed S."/>
            <person name="Solares N."/>
            <person name="Zou W."/>
            <person name="Ball S.L."/>
            <person name="Garlena R.A."/>
            <person name="Russell D.A."/>
            <person name="Pope W.H."/>
            <person name="Jacobs-Sera D."/>
            <person name="Hatfull G.F."/>
        </authorList>
    </citation>
    <scope>NUCLEOTIDE SEQUENCE [LARGE SCALE GENOMIC DNA]</scope>
</reference>
<dbReference type="RefSeq" id="YP_010654739.1">
    <property type="nucleotide sequence ID" value="NC_070815.1"/>
</dbReference>
<feature type="region of interest" description="Disordered" evidence="1">
    <location>
        <begin position="238"/>
        <end position="257"/>
    </location>
</feature>
<evidence type="ECO:0000313" key="2">
    <source>
        <dbReference type="EMBL" id="QFP97002.1"/>
    </source>
</evidence>
<gene>
    <name evidence="2" type="primary">30</name>
    <name evidence="2" type="ORF">SEA_SUERTE_30</name>
</gene>
<name>A0A5P8DF01_9CAUD</name>
<accession>A0A5P8DF01</accession>
<protein>
    <recommendedName>
        <fullName evidence="4">DUF3800 domain-containing protein</fullName>
    </recommendedName>
</protein>
<sequence>MSRTTQPPVAVPASYPCSTFFVDESAAKASGGSYFVVGAIKTRQPGKLLRSLRQVRDETEYDSEFKFSCITRGKLTTYFKLIDALHASDAHLVATVVDRGLSDPFHKNEAEWTTHARLTAKLLVGCLNARELGTALLDSRSTPVGVSFGDTVRSMANHRLGSLGLVSVMCADSRANDGLQLADLVAGAVNHQRRGSPNAKLSHKGRVAARLAEAFAVPSFREDYRDGRVNVMTLGATEKSSRPGNMHVVPSIVQPTA</sequence>
<dbReference type="KEGG" id="vg:77930589"/>
<keyword evidence="3" id="KW-1185">Reference proteome</keyword>
<evidence type="ECO:0000313" key="3">
    <source>
        <dbReference type="Proteomes" id="UP000325796"/>
    </source>
</evidence>
<evidence type="ECO:0000256" key="1">
    <source>
        <dbReference type="SAM" id="MobiDB-lite"/>
    </source>
</evidence>
<organism evidence="2 3">
    <name type="scientific">Gordonia phage Suerte</name>
    <dbReference type="NCBI Taxonomy" id="2652883"/>
    <lineage>
        <taxon>Viruses</taxon>
        <taxon>Duplodnaviria</taxon>
        <taxon>Heunggongvirae</taxon>
        <taxon>Uroviricota</taxon>
        <taxon>Caudoviricetes</taxon>
        <taxon>Beenievirus</taxon>
        <taxon>Beenievirus suerte</taxon>
    </lineage>
</organism>
<dbReference type="Proteomes" id="UP000325796">
    <property type="component" value="Segment"/>
</dbReference>
<dbReference type="EMBL" id="MN428057">
    <property type="protein sequence ID" value="QFP97002.1"/>
    <property type="molecule type" value="Genomic_DNA"/>
</dbReference>
<dbReference type="InterPro" id="IPR024524">
    <property type="entry name" value="DUF3800"/>
</dbReference>
<proteinExistence type="predicted"/>